<gene>
    <name evidence="3" type="ORF">V6575_21630</name>
</gene>
<feature type="transmembrane region" description="Helical" evidence="1">
    <location>
        <begin position="152"/>
        <end position="174"/>
    </location>
</feature>
<dbReference type="Gene3D" id="2.40.10.220">
    <property type="entry name" value="predicted glycosyltransferase like domains"/>
    <property type="match status" value="1"/>
</dbReference>
<organism evidence="3 4">
    <name type="scientific">Roseibium algae</name>
    <dbReference type="NCBI Taxonomy" id="3123038"/>
    <lineage>
        <taxon>Bacteria</taxon>
        <taxon>Pseudomonadati</taxon>
        <taxon>Pseudomonadota</taxon>
        <taxon>Alphaproteobacteria</taxon>
        <taxon>Hyphomicrobiales</taxon>
        <taxon>Stappiaceae</taxon>
        <taxon>Roseibium</taxon>
    </lineage>
</organism>
<proteinExistence type="predicted"/>
<keyword evidence="4" id="KW-1185">Reference proteome</keyword>
<dbReference type="RefSeq" id="WP_340277402.1">
    <property type="nucleotide sequence ID" value="NZ_JBAKIA010000024.1"/>
</dbReference>
<keyword evidence="1" id="KW-0472">Membrane</keyword>
<dbReference type="InterPro" id="IPR009875">
    <property type="entry name" value="PilZ_domain"/>
</dbReference>
<protein>
    <submittedName>
        <fullName evidence="3">PilZ domain-containing protein</fullName>
    </submittedName>
</protein>
<evidence type="ECO:0000313" key="4">
    <source>
        <dbReference type="Proteomes" id="UP001385499"/>
    </source>
</evidence>
<accession>A0ABU8TR96</accession>
<feature type="domain" description="PilZ" evidence="2">
    <location>
        <begin position="11"/>
        <end position="95"/>
    </location>
</feature>
<dbReference type="Pfam" id="PF07238">
    <property type="entry name" value="PilZ"/>
    <property type="match status" value="1"/>
</dbReference>
<evidence type="ECO:0000313" key="3">
    <source>
        <dbReference type="EMBL" id="MEJ8476691.1"/>
    </source>
</evidence>
<evidence type="ECO:0000259" key="2">
    <source>
        <dbReference type="Pfam" id="PF07238"/>
    </source>
</evidence>
<keyword evidence="1" id="KW-1133">Transmembrane helix</keyword>
<dbReference type="Proteomes" id="UP001385499">
    <property type="component" value="Unassembled WGS sequence"/>
</dbReference>
<keyword evidence="1" id="KW-0812">Transmembrane</keyword>
<dbReference type="EMBL" id="JBAKIA010000024">
    <property type="protein sequence ID" value="MEJ8476691.1"/>
    <property type="molecule type" value="Genomic_DNA"/>
</dbReference>
<name>A0ABU8TR96_9HYPH</name>
<evidence type="ECO:0000256" key="1">
    <source>
        <dbReference type="SAM" id="Phobius"/>
    </source>
</evidence>
<comment type="caution">
    <text evidence="3">The sequence shown here is derived from an EMBL/GenBank/DDBJ whole genome shotgun (WGS) entry which is preliminary data.</text>
</comment>
<sequence length="349" mass="38089">MSAVAKSKRPDRQFPRYKIPMRARIDDQEVTVCDWSSAGLGLTDLATPLEVNATPMVTVLLETNGSVLQLPLKARVVWTDPEERRAGLQLLEDADKTAPLSDFADLYLAGRVAQQDSKIYVLGKDMSETESIKSPVVAAAPSSEAGELAGRLFGLAIFAIVGVVAFLFLFDVVYKRLFTFEAISASVSSDVVTVYQPRDGVVEIQDLPSEVSPGQKLATVTLDTADHDGNRVIDIIAPCDCYVLAQSRPLASYFGRAGTQIFNLVPKDSRPHVSLRIPFRKLEAISKNPNISLTYLDGSQVEGVRILTVPKVSEYTATQLEVVVEAGKELDPTTIGQPVYAVFDMAPWR</sequence>
<reference evidence="3 4" key="1">
    <citation type="submission" date="2024-02" db="EMBL/GenBank/DDBJ databases">
        <title>Roseibium algae sp. nov., isolated from marine alga (Grateloupia sp.), showing potential in myo-inositol conversion.</title>
        <authorList>
            <person name="Wang Y."/>
        </authorList>
    </citation>
    <scope>NUCLEOTIDE SEQUENCE [LARGE SCALE GENOMIC DNA]</scope>
    <source>
        <strain evidence="3 4">H3510</strain>
    </source>
</reference>